<dbReference type="GO" id="GO:0043190">
    <property type="term" value="C:ATP-binding cassette (ABC) transporter complex"/>
    <property type="evidence" value="ECO:0007669"/>
    <property type="project" value="InterPro"/>
</dbReference>
<dbReference type="Gene3D" id="3.10.105.10">
    <property type="entry name" value="Dipeptide-binding Protein, Domain 3"/>
    <property type="match status" value="1"/>
</dbReference>
<dbReference type="InterPro" id="IPR050035">
    <property type="entry name" value="NikA"/>
</dbReference>
<dbReference type="Pfam" id="PF00496">
    <property type="entry name" value="SBP_bac_5"/>
    <property type="match status" value="1"/>
</dbReference>
<dbReference type="RefSeq" id="WP_144451423.1">
    <property type="nucleotide sequence ID" value="NZ_VLKZ01000010.1"/>
</dbReference>
<dbReference type="Gene3D" id="3.40.190.10">
    <property type="entry name" value="Periplasmic binding protein-like II"/>
    <property type="match status" value="1"/>
</dbReference>
<evidence type="ECO:0000259" key="5">
    <source>
        <dbReference type="Pfam" id="PF00496"/>
    </source>
</evidence>
<dbReference type="GO" id="GO:0015833">
    <property type="term" value="P:peptide transport"/>
    <property type="evidence" value="ECO:0007669"/>
    <property type="project" value="TreeGrafter"/>
</dbReference>
<dbReference type="OrthoDB" id="9796817at2"/>
<evidence type="ECO:0000256" key="1">
    <source>
        <dbReference type="ARBA" id="ARBA00005695"/>
    </source>
</evidence>
<dbReference type="PROSITE" id="PS51257">
    <property type="entry name" value="PROKAR_LIPOPROTEIN"/>
    <property type="match status" value="1"/>
</dbReference>
<gene>
    <name evidence="6" type="ORF">IQ10_03209</name>
</gene>
<feature type="domain" description="Solute-binding protein family 5" evidence="5">
    <location>
        <begin position="82"/>
        <end position="430"/>
    </location>
</feature>
<dbReference type="PANTHER" id="PTHR30290">
    <property type="entry name" value="PERIPLASMIC BINDING COMPONENT OF ABC TRANSPORTER"/>
    <property type="match status" value="1"/>
</dbReference>
<protein>
    <submittedName>
        <fullName evidence="6">Peptide/nickel transport system substrate-binding protein</fullName>
    </submittedName>
</protein>
<evidence type="ECO:0000256" key="3">
    <source>
        <dbReference type="ARBA" id="ARBA00022729"/>
    </source>
</evidence>
<accession>A0A562QDK0</accession>
<dbReference type="InterPro" id="IPR000914">
    <property type="entry name" value="SBP_5_dom"/>
</dbReference>
<dbReference type="SUPFAM" id="SSF53850">
    <property type="entry name" value="Periplasmic binding protein-like II"/>
    <property type="match status" value="1"/>
</dbReference>
<dbReference type="PIRSF" id="PIRSF002741">
    <property type="entry name" value="MppA"/>
    <property type="match status" value="1"/>
</dbReference>
<keyword evidence="2" id="KW-0813">Transport</keyword>
<proteinExistence type="inferred from homology"/>
<evidence type="ECO:0000313" key="7">
    <source>
        <dbReference type="Proteomes" id="UP000315711"/>
    </source>
</evidence>
<feature type="signal peptide" evidence="4">
    <location>
        <begin position="1"/>
        <end position="21"/>
    </location>
</feature>
<dbReference type="CDD" id="cd08490">
    <property type="entry name" value="PBP2_NikA_DppA_OppA_like_3"/>
    <property type="match status" value="1"/>
</dbReference>
<comment type="caution">
    <text evidence="6">The sequence shown here is derived from an EMBL/GenBank/DDBJ whole genome shotgun (WGS) entry which is preliminary data.</text>
</comment>
<sequence length="516" mass="57478">MKKHSIFTIVFVLMMAILVSAGCSSTNETTSNVEETNQESEEKSVSLLYSFAPESLDPHTDWFTVRAGVTETLVKVDENLPIQPWLAVSWEQVDEKTWTFKLRDGVTFHDGSVMDGEAVKQSFERALEVSQALQSLLKIESIEANGQDITFTTTDANPAFLSELVHTNASVVQVNAENIEQAPIGTGPFKVSSYSQDVEVKVDRCDEYWDGPAKLNYAVFKFNSDENVRALALQSSDADIAYHLPVESLDAISNSEDLKVESIPSLRAHFILYNSTKPALQDVKVRQAIDAIINRPVIAEDIMNGHATPANGPFNPRLAFASDKPFTAFDPEQAKSLLQEAGYELNEAGKMEKDGETLSLKLVTYAARPELPLISQYVQAEAAKIGVDIEIVTVENVDSYLYEQIDEWDMVTYSILTAPRGDGGYFFNVAYLPDGSLNPGQINIPELNTITEELNRTSDQSERDHLHKQAVDIIREQVPHSFIVFPHIIVGMNERVTNWKPGAEEQYMITNTMDVE</sequence>
<comment type="similarity">
    <text evidence="1">Belongs to the bacterial solute-binding protein 5 family.</text>
</comment>
<dbReference type="GO" id="GO:1904680">
    <property type="term" value="F:peptide transmembrane transporter activity"/>
    <property type="evidence" value="ECO:0007669"/>
    <property type="project" value="TreeGrafter"/>
</dbReference>
<feature type="chain" id="PRO_5038569290" evidence="4">
    <location>
        <begin position="22"/>
        <end position="516"/>
    </location>
</feature>
<evidence type="ECO:0000256" key="2">
    <source>
        <dbReference type="ARBA" id="ARBA00022448"/>
    </source>
</evidence>
<dbReference type="InterPro" id="IPR030678">
    <property type="entry name" value="Peptide/Ni-bd"/>
</dbReference>
<dbReference type="AlphaFoldDB" id="A0A562QDK0"/>
<evidence type="ECO:0000313" key="6">
    <source>
        <dbReference type="EMBL" id="TWI54106.1"/>
    </source>
</evidence>
<organism evidence="6 7">
    <name type="scientific">Halalkalibacter nanhaiisediminis</name>
    <dbReference type="NCBI Taxonomy" id="688079"/>
    <lineage>
        <taxon>Bacteria</taxon>
        <taxon>Bacillati</taxon>
        <taxon>Bacillota</taxon>
        <taxon>Bacilli</taxon>
        <taxon>Bacillales</taxon>
        <taxon>Bacillaceae</taxon>
        <taxon>Halalkalibacter</taxon>
    </lineage>
</organism>
<dbReference type="NCBIfam" id="NF045468">
    <property type="entry name" value="Opp5A_nikA"/>
    <property type="match status" value="1"/>
</dbReference>
<name>A0A562QDK0_9BACI</name>
<dbReference type="Proteomes" id="UP000315711">
    <property type="component" value="Unassembled WGS sequence"/>
</dbReference>
<dbReference type="InterPro" id="IPR039424">
    <property type="entry name" value="SBP_5"/>
</dbReference>
<evidence type="ECO:0000256" key="4">
    <source>
        <dbReference type="SAM" id="SignalP"/>
    </source>
</evidence>
<keyword evidence="3 4" id="KW-0732">Signal</keyword>
<dbReference type="PANTHER" id="PTHR30290:SF9">
    <property type="entry name" value="OLIGOPEPTIDE-BINDING PROTEIN APPA"/>
    <property type="match status" value="1"/>
</dbReference>
<dbReference type="EMBL" id="VLKZ01000010">
    <property type="protein sequence ID" value="TWI54106.1"/>
    <property type="molecule type" value="Genomic_DNA"/>
</dbReference>
<reference evidence="6 7" key="1">
    <citation type="journal article" date="2015" name="Stand. Genomic Sci.">
        <title>Genomic Encyclopedia of Bacterial and Archaeal Type Strains, Phase III: the genomes of soil and plant-associated and newly described type strains.</title>
        <authorList>
            <person name="Whitman W.B."/>
            <person name="Woyke T."/>
            <person name="Klenk H.P."/>
            <person name="Zhou Y."/>
            <person name="Lilburn T.G."/>
            <person name="Beck B.J."/>
            <person name="De Vos P."/>
            <person name="Vandamme P."/>
            <person name="Eisen J.A."/>
            <person name="Garrity G."/>
            <person name="Hugenholtz P."/>
            <person name="Kyrpides N.C."/>
        </authorList>
    </citation>
    <scope>NUCLEOTIDE SEQUENCE [LARGE SCALE GENOMIC DNA]</scope>
    <source>
        <strain evidence="6 7">CGMCC 1.10116</strain>
    </source>
</reference>
<keyword evidence="7" id="KW-1185">Reference proteome</keyword>
<dbReference type="GO" id="GO:0042597">
    <property type="term" value="C:periplasmic space"/>
    <property type="evidence" value="ECO:0007669"/>
    <property type="project" value="UniProtKB-ARBA"/>
</dbReference>